<dbReference type="EMBL" id="ML178821">
    <property type="protein sequence ID" value="TFL02995.1"/>
    <property type="molecule type" value="Genomic_DNA"/>
</dbReference>
<gene>
    <name evidence="2" type="ORF">BDV98DRAFT_603335</name>
</gene>
<reference evidence="2 3" key="1">
    <citation type="journal article" date="2019" name="Nat. Ecol. Evol.">
        <title>Megaphylogeny resolves global patterns of mushroom evolution.</title>
        <authorList>
            <person name="Varga T."/>
            <person name="Krizsan K."/>
            <person name="Foldi C."/>
            <person name="Dima B."/>
            <person name="Sanchez-Garcia M."/>
            <person name="Sanchez-Ramirez S."/>
            <person name="Szollosi G.J."/>
            <person name="Szarkandi J.G."/>
            <person name="Papp V."/>
            <person name="Albert L."/>
            <person name="Andreopoulos W."/>
            <person name="Angelini C."/>
            <person name="Antonin V."/>
            <person name="Barry K.W."/>
            <person name="Bougher N.L."/>
            <person name="Buchanan P."/>
            <person name="Buyck B."/>
            <person name="Bense V."/>
            <person name="Catcheside P."/>
            <person name="Chovatia M."/>
            <person name="Cooper J."/>
            <person name="Damon W."/>
            <person name="Desjardin D."/>
            <person name="Finy P."/>
            <person name="Geml J."/>
            <person name="Haridas S."/>
            <person name="Hughes K."/>
            <person name="Justo A."/>
            <person name="Karasinski D."/>
            <person name="Kautmanova I."/>
            <person name="Kiss B."/>
            <person name="Kocsube S."/>
            <person name="Kotiranta H."/>
            <person name="LaButti K.M."/>
            <person name="Lechner B.E."/>
            <person name="Liimatainen K."/>
            <person name="Lipzen A."/>
            <person name="Lukacs Z."/>
            <person name="Mihaltcheva S."/>
            <person name="Morgado L.N."/>
            <person name="Niskanen T."/>
            <person name="Noordeloos M.E."/>
            <person name="Ohm R.A."/>
            <person name="Ortiz-Santana B."/>
            <person name="Ovrebo C."/>
            <person name="Racz N."/>
            <person name="Riley R."/>
            <person name="Savchenko A."/>
            <person name="Shiryaev A."/>
            <person name="Soop K."/>
            <person name="Spirin V."/>
            <person name="Szebenyi C."/>
            <person name="Tomsovsky M."/>
            <person name="Tulloss R.E."/>
            <person name="Uehling J."/>
            <person name="Grigoriev I.V."/>
            <person name="Vagvolgyi C."/>
            <person name="Papp T."/>
            <person name="Martin F.M."/>
            <person name="Miettinen O."/>
            <person name="Hibbett D.S."/>
            <person name="Nagy L.G."/>
        </authorList>
    </citation>
    <scope>NUCLEOTIDE SEQUENCE [LARGE SCALE GENOMIC DNA]</scope>
    <source>
        <strain evidence="2 3">CBS 309.79</strain>
    </source>
</reference>
<evidence type="ECO:0000256" key="1">
    <source>
        <dbReference type="SAM" id="MobiDB-lite"/>
    </source>
</evidence>
<evidence type="ECO:0000313" key="3">
    <source>
        <dbReference type="Proteomes" id="UP000305067"/>
    </source>
</evidence>
<dbReference type="AlphaFoldDB" id="A0A5C3QLV9"/>
<dbReference type="Proteomes" id="UP000305067">
    <property type="component" value="Unassembled WGS sequence"/>
</dbReference>
<evidence type="ECO:0000313" key="2">
    <source>
        <dbReference type="EMBL" id="TFL02995.1"/>
    </source>
</evidence>
<sequence>MYSPPYSPVMPLNSPLPPLSLGSLPLPPSYTSYPSATEEVLISTPIPFERRLPTGYFIKKSAHATIVLHNQEDDAARPVFGSTRCISGEIAAEHNQTVVSIKAKLQATIHTMTASAGGRTVVMLKDQHTLFERDPPSGANSPGTGGCPGLVPFSFMMPTTFQYEESSTEHPLPPSMRIPVDVDGPSLHLAEIQYSLTFIVANRVSALGFEFATNNHTIRVPFTYMPRTRPRSPAIESSLTNSLKSHPNEWLQATSQLKAKQTDLGHLQFDVFTPSTRMFAIGTTIRFHLHASGNLLAIRELHRIVTTTPPKPKPTSTSPPRPNKLSSLLPPPTIPPLRVVLVRQFVSEPSICNPGQRSVRNVELSVATLRSLPPAIDSKTEERETATLEWEGELDVKREVVAFGSFNAGYLQAKDFIMVTFQPRAVHASKLPDHRLYQTVRIVTDPWIPPTDYLENHHFQQ</sequence>
<organism evidence="2 3">
    <name type="scientific">Pterulicium gracile</name>
    <dbReference type="NCBI Taxonomy" id="1884261"/>
    <lineage>
        <taxon>Eukaryota</taxon>
        <taxon>Fungi</taxon>
        <taxon>Dikarya</taxon>
        <taxon>Basidiomycota</taxon>
        <taxon>Agaricomycotina</taxon>
        <taxon>Agaricomycetes</taxon>
        <taxon>Agaricomycetidae</taxon>
        <taxon>Agaricales</taxon>
        <taxon>Pleurotineae</taxon>
        <taxon>Pterulaceae</taxon>
        <taxon>Pterulicium</taxon>
    </lineage>
</organism>
<proteinExistence type="predicted"/>
<feature type="region of interest" description="Disordered" evidence="1">
    <location>
        <begin position="306"/>
        <end position="330"/>
    </location>
</feature>
<accession>A0A5C3QLV9</accession>
<evidence type="ECO:0008006" key="4">
    <source>
        <dbReference type="Google" id="ProtNLM"/>
    </source>
</evidence>
<dbReference type="OrthoDB" id="3252135at2759"/>
<keyword evidence="3" id="KW-1185">Reference proteome</keyword>
<name>A0A5C3QLV9_9AGAR</name>
<protein>
    <recommendedName>
        <fullName evidence="4">Arrestin-like N-terminal domain-containing protein</fullName>
    </recommendedName>
</protein>
<feature type="compositionally biased region" description="Pro residues" evidence="1">
    <location>
        <begin position="309"/>
        <end position="322"/>
    </location>
</feature>